<dbReference type="Proteomes" id="UP000239425">
    <property type="component" value="Unassembled WGS sequence"/>
</dbReference>
<organism evidence="1 2">
    <name type="scientific">Holospora curviuscula</name>
    <dbReference type="NCBI Taxonomy" id="1082868"/>
    <lineage>
        <taxon>Bacteria</taxon>
        <taxon>Pseudomonadati</taxon>
        <taxon>Pseudomonadota</taxon>
        <taxon>Alphaproteobacteria</taxon>
        <taxon>Holosporales</taxon>
        <taxon>Holosporaceae</taxon>
        <taxon>Holospora</taxon>
    </lineage>
</organism>
<accession>A0A2S5R9E1</accession>
<evidence type="ECO:0000313" key="1">
    <source>
        <dbReference type="EMBL" id="PPE03934.1"/>
    </source>
</evidence>
<sequence>MKKYIYTALNAHAFQSSHKPNHYRENENTWLQGYYDTIDPALKKLFEDEK</sequence>
<reference evidence="1 2" key="1">
    <citation type="submission" date="2017-11" db="EMBL/GenBank/DDBJ databases">
        <title>Comparative genomic analysis of Holospora spp., intranuclear symbionts of paramecia.</title>
        <authorList>
            <person name="Garushyants S.K."/>
            <person name="Beliavskaya A."/>
            <person name="Malko D.B."/>
            <person name="Logacheva M.D."/>
            <person name="Rautian M.S."/>
            <person name="Gelfand M.S."/>
        </authorList>
    </citation>
    <scope>NUCLEOTIDE SEQUENCE [LARGE SCALE GENOMIC DNA]</scope>
    <source>
        <strain evidence="2">02AZ16</strain>
    </source>
</reference>
<gene>
    <name evidence="1" type="ORF">HCUR_00715</name>
</gene>
<dbReference type="RefSeq" id="WP_165780709.1">
    <property type="nucleotide sequence ID" value="NZ_PHHC01000080.1"/>
</dbReference>
<name>A0A2S5R9E1_9PROT</name>
<keyword evidence="2" id="KW-1185">Reference proteome</keyword>
<protein>
    <submittedName>
        <fullName evidence="1">Uncharacterized protein</fullName>
    </submittedName>
</protein>
<proteinExistence type="predicted"/>
<dbReference type="AlphaFoldDB" id="A0A2S5R9E1"/>
<comment type="caution">
    <text evidence="1">The sequence shown here is derived from an EMBL/GenBank/DDBJ whole genome shotgun (WGS) entry which is preliminary data.</text>
</comment>
<dbReference type="EMBL" id="PHHC01000080">
    <property type="protein sequence ID" value="PPE03934.1"/>
    <property type="molecule type" value="Genomic_DNA"/>
</dbReference>
<evidence type="ECO:0000313" key="2">
    <source>
        <dbReference type="Proteomes" id="UP000239425"/>
    </source>
</evidence>